<dbReference type="Gene3D" id="3.30.70.1290">
    <property type="entry name" value="Transposase IS200-like"/>
    <property type="match status" value="1"/>
</dbReference>
<name>A0A3N0BLB8_9SPHI</name>
<organism evidence="2 3">
    <name type="scientific">Pedobacter jejuensis</name>
    <dbReference type="NCBI Taxonomy" id="1268550"/>
    <lineage>
        <taxon>Bacteria</taxon>
        <taxon>Pseudomonadati</taxon>
        <taxon>Bacteroidota</taxon>
        <taxon>Sphingobacteriia</taxon>
        <taxon>Sphingobacteriales</taxon>
        <taxon>Sphingobacteriaceae</taxon>
        <taxon>Pedobacter</taxon>
    </lineage>
</organism>
<feature type="domain" description="Transposase IS200-like" evidence="1">
    <location>
        <begin position="3"/>
        <end position="117"/>
    </location>
</feature>
<reference evidence="2 3" key="1">
    <citation type="submission" date="2018-10" db="EMBL/GenBank/DDBJ databases">
        <title>Genome sequencing of Pedobacter jejuensis TNB23.</title>
        <authorList>
            <person name="Cho Y.-J."/>
            <person name="Cho A."/>
            <person name="Kim O.-S."/>
        </authorList>
    </citation>
    <scope>NUCLEOTIDE SEQUENCE [LARGE SCALE GENOMIC DNA]</scope>
    <source>
        <strain evidence="2 3">TNB23</strain>
    </source>
</reference>
<proteinExistence type="predicted"/>
<evidence type="ECO:0000313" key="3">
    <source>
        <dbReference type="Proteomes" id="UP000274046"/>
    </source>
</evidence>
<gene>
    <name evidence="2" type="primary">tnpA</name>
    <name evidence="2" type="ORF">D7004_19230</name>
</gene>
<dbReference type="GO" id="GO:0004803">
    <property type="term" value="F:transposase activity"/>
    <property type="evidence" value="ECO:0007669"/>
    <property type="project" value="InterPro"/>
</dbReference>
<dbReference type="SUPFAM" id="SSF143422">
    <property type="entry name" value="Transposase IS200-like"/>
    <property type="match status" value="1"/>
</dbReference>
<accession>A0A3N0BLB8</accession>
<dbReference type="PANTHER" id="PTHR33360">
    <property type="entry name" value="TRANSPOSASE FOR INSERTION SEQUENCE ELEMENT IS200"/>
    <property type="match status" value="1"/>
</dbReference>
<protein>
    <submittedName>
        <fullName evidence="2">IS200/IS605 family transposase</fullName>
    </submittedName>
</protein>
<dbReference type="SMART" id="SM01321">
    <property type="entry name" value="Y1_Tnp"/>
    <property type="match status" value="1"/>
</dbReference>
<comment type="caution">
    <text evidence="2">The sequence shown here is derived from an EMBL/GenBank/DDBJ whole genome shotgun (WGS) entry which is preliminary data.</text>
</comment>
<sequence length="144" mass="17119">MSYVKIWVHLVFSTKNRQPYLTKNIRYKLQSHIIENCKAKSIYLQAINGYTEHLHCLISLGKEQNIAKIAQLIKGESAYWVNKNNLTNETFIWQDDYFAVSVSESGVERVINYIKNQEKHHQWKSFNDEVQEFANNYKFDLQKE</sequence>
<dbReference type="NCBIfam" id="NF033573">
    <property type="entry name" value="transpos_IS200"/>
    <property type="match status" value="1"/>
</dbReference>
<dbReference type="RefSeq" id="WP_123207455.1">
    <property type="nucleotide sequence ID" value="NZ_RBEE01000045.1"/>
</dbReference>
<dbReference type="GO" id="GO:0003677">
    <property type="term" value="F:DNA binding"/>
    <property type="evidence" value="ECO:0007669"/>
    <property type="project" value="InterPro"/>
</dbReference>
<dbReference type="InterPro" id="IPR002686">
    <property type="entry name" value="Transposase_17"/>
</dbReference>
<dbReference type="GO" id="GO:0006313">
    <property type="term" value="P:DNA transposition"/>
    <property type="evidence" value="ECO:0007669"/>
    <property type="project" value="InterPro"/>
</dbReference>
<dbReference type="Pfam" id="PF01797">
    <property type="entry name" value="Y1_Tnp"/>
    <property type="match status" value="1"/>
</dbReference>
<dbReference type="PANTHER" id="PTHR33360:SF2">
    <property type="entry name" value="TRANSPOSASE FOR INSERTION SEQUENCE ELEMENT IS200"/>
    <property type="match status" value="1"/>
</dbReference>
<dbReference type="Proteomes" id="UP000274046">
    <property type="component" value="Unassembled WGS sequence"/>
</dbReference>
<evidence type="ECO:0000259" key="1">
    <source>
        <dbReference type="SMART" id="SM01321"/>
    </source>
</evidence>
<dbReference type="InterPro" id="IPR036515">
    <property type="entry name" value="Transposase_17_sf"/>
</dbReference>
<evidence type="ECO:0000313" key="2">
    <source>
        <dbReference type="EMBL" id="RNL49551.1"/>
    </source>
</evidence>
<dbReference type="AlphaFoldDB" id="A0A3N0BLB8"/>
<dbReference type="EMBL" id="RBEE01000045">
    <property type="protein sequence ID" value="RNL49551.1"/>
    <property type="molecule type" value="Genomic_DNA"/>
</dbReference>
<keyword evidence="3" id="KW-1185">Reference proteome</keyword>
<dbReference type="OrthoDB" id="9797997at2"/>